<reference evidence="4" key="1">
    <citation type="submission" date="2023-06" db="EMBL/GenBank/DDBJ databases">
        <authorList>
            <consortium name="Lawrence Berkeley National Laboratory"/>
            <person name="Ahrendt S."/>
            <person name="Sahu N."/>
            <person name="Indic B."/>
            <person name="Wong-Bajracharya J."/>
            <person name="Merenyi Z."/>
            <person name="Ke H.-M."/>
            <person name="Monk M."/>
            <person name="Kocsube S."/>
            <person name="Drula E."/>
            <person name="Lipzen A."/>
            <person name="Balint B."/>
            <person name="Henrissat B."/>
            <person name="Andreopoulos B."/>
            <person name="Martin F.M."/>
            <person name="Harder C.B."/>
            <person name="Rigling D."/>
            <person name="Ford K.L."/>
            <person name="Foster G.D."/>
            <person name="Pangilinan J."/>
            <person name="Papanicolaou A."/>
            <person name="Barry K."/>
            <person name="LaButti K."/>
            <person name="Viragh M."/>
            <person name="Koriabine M."/>
            <person name="Yan M."/>
            <person name="Riley R."/>
            <person name="Champramary S."/>
            <person name="Plett K.L."/>
            <person name="Tsai I.J."/>
            <person name="Slot J."/>
            <person name="Sipos G."/>
            <person name="Plett J."/>
            <person name="Nagy L.G."/>
            <person name="Grigoriev I.V."/>
        </authorList>
    </citation>
    <scope>NUCLEOTIDE SEQUENCE</scope>
    <source>
        <strain evidence="4">FPL87.14</strain>
    </source>
</reference>
<dbReference type="GO" id="GO:0005886">
    <property type="term" value="C:plasma membrane"/>
    <property type="evidence" value="ECO:0007669"/>
    <property type="project" value="TreeGrafter"/>
</dbReference>
<dbReference type="InterPro" id="IPR011992">
    <property type="entry name" value="EF-hand-dom_pair"/>
</dbReference>
<evidence type="ECO:0000256" key="1">
    <source>
        <dbReference type="SAM" id="MobiDB-lite"/>
    </source>
</evidence>
<evidence type="ECO:0000313" key="4">
    <source>
        <dbReference type="EMBL" id="KAK0453295.1"/>
    </source>
</evidence>
<dbReference type="Proteomes" id="UP001175226">
    <property type="component" value="Unassembled WGS sequence"/>
</dbReference>
<dbReference type="PANTHER" id="PTHR11216">
    <property type="entry name" value="EH DOMAIN"/>
    <property type="match status" value="1"/>
</dbReference>
<dbReference type="CDD" id="cd00052">
    <property type="entry name" value="EH"/>
    <property type="match status" value="1"/>
</dbReference>
<gene>
    <name evidence="4" type="ORF">EV421DRAFT_664561</name>
</gene>
<dbReference type="EMBL" id="JAUEPT010000003">
    <property type="protein sequence ID" value="KAK0453295.1"/>
    <property type="molecule type" value="Genomic_DNA"/>
</dbReference>
<comment type="caution">
    <text evidence="4">The sequence shown here is derived from an EMBL/GenBank/DDBJ whole genome shotgun (WGS) entry which is preliminary data.</text>
</comment>
<dbReference type="GO" id="GO:0006897">
    <property type="term" value="P:endocytosis"/>
    <property type="evidence" value="ECO:0007669"/>
    <property type="project" value="TreeGrafter"/>
</dbReference>
<evidence type="ECO:0000313" key="5">
    <source>
        <dbReference type="Proteomes" id="UP001175226"/>
    </source>
</evidence>
<dbReference type="SMART" id="SM00027">
    <property type="entry name" value="EH"/>
    <property type="match status" value="2"/>
</dbReference>
<dbReference type="AlphaFoldDB" id="A0AA39K2G4"/>
<feature type="domain" description="EH" evidence="2">
    <location>
        <begin position="121"/>
        <end position="211"/>
    </location>
</feature>
<dbReference type="PROSITE" id="PS50031">
    <property type="entry name" value="EH"/>
    <property type="match status" value="3"/>
</dbReference>
<evidence type="ECO:0008006" key="6">
    <source>
        <dbReference type="Google" id="ProtNLM"/>
    </source>
</evidence>
<evidence type="ECO:0000259" key="2">
    <source>
        <dbReference type="PROSITE" id="PS50031"/>
    </source>
</evidence>
<dbReference type="GO" id="GO:0005509">
    <property type="term" value="F:calcium ion binding"/>
    <property type="evidence" value="ECO:0007669"/>
    <property type="project" value="InterPro"/>
</dbReference>
<name>A0AA39K2G4_9AGAR</name>
<organism evidence="4 5">
    <name type="scientific">Armillaria borealis</name>
    <dbReference type="NCBI Taxonomy" id="47425"/>
    <lineage>
        <taxon>Eukaryota</taxon>
        <taxon>Fungi</taxon>
        <taxon>Dikarya</taxon>
        <taxon>Basidiomycota</taxon>
        <taxon>Agaricomycotina</taxon>
        <taxon>Agaricomycetes</taxon>
        <taxon>Agaricomycetidae</taxon>
        <taxon>Agaricales</taxon>
        <taxon>Marasmiineae</taxon>
        <taxon>Physalacriaceae</taxon>
        <taxon>Armillaria</taxon>
    </lineage>
</organism>
<dbReference type="Gene3D" id="1.10.238.10">
    <property type="entry name" value="EF-hand"/>
    <property type="match status" value="3"/>
</dbReference>
<feature type="region of interest" description="Disordered" evidence="1">
    <location>
        <begin position="359"/>
        <end position="415"/>
    </location>
</feature>
<accession>A0AA39K2G4</accession>
<sequence length="415" mass="46377">MAVPSFSPEEANIIAKFVPPDAHWQFLGAEAAVEAFEPVRLSPKVLAGIWDIADEGAKGYLTRNEVGVAARLIGWAQRGFAVEANLVHRPGPLAILHNEVDVTSPPEAAPPRNLPLISSEDKARYMVIFKQSEPENDILDGVNVWNVILKSRLPMDTLTKIWDLVDVRRSGALNITEFNLVMYLIHGLLDSRFVVVPSSLPPHIREQAEPDLGVLSPQSDVTATHPDAVPGKPSLRDAFTRDFHYVRASVNLEAWHLPDVVREHSDFYFDELDQQRKEHIEGDQAVPFLLLSKLPPTDLAHIWYLVVFLHDLVLMCRRNLIDSASKGQLTRGDFALVMFLVYKQLAGIDIPRTLPSSSRISPLVTPRDNPIPTPTTSDVKRPPLSQEDKPLSPMHNSSYDVESLQQQLTSLKQLH</sequence>
<evidence type="ECO:0000259" key="3">
    <source>
        <dbReference type="PROSITE" id="PS50222"/>
    </source>
</evidence>
<dbReference type="PROSITE" id="PS50222">
    <property type="entry name" value="EF_HAND_2"/>
    <property type="match status" value="1"/>
</dbReference>
<dbReference type="GO" id="GO:0005737">
    <property type="term" value="C:cytoplasm"/>
    <property type="evidence" value="ECO:0007669"/>
    <property type="project" value="TreeGrafter"/>
</dbReference>
<dbReference type="Pfam" id="PF12763">
    <property type="entry name" value="EH"/>
    <property type="match status" value="3"/>
</dbReference>
<protein>
    <recommendedName>
        <fullName evidence="6">EF-hand</fullName>
    </recommendedName>
</protein>
<feature type="compositionally biased region" description="Basic and acidic residues" evidence="1">
    <location>
        <begin position="378"/>
        <end position="390"/>
    </location>
</feature>
<dbReference type="SUPFAM" id="SSF47473">
    <property type="entry name" value="EF-hand"/>
    <property type="match status" value="3"/>
</dbReference>
<feature type="domain" description="EH" evidence="2">
    <location>
        <begin position="9"/>
        <end position="115"/>
    </location>
</feature>
<dbReference type="InterPro" id="IPR000261">
    <property type="entry name" value="EH_dom"/>
</dbReference>
<dbReference type="PANTHER" id="PTHR11216:SF174">
    <property type="entry name" value="GH06923P"/>
    <property type="match status" value="1"/>
</dbReference>
<dbReference type="InterPro" id="IPR002048">
    <property type="entry name" value="EF_hand_dom"/>
</dbReference>
<feature type="compositionally biased region" description="Low complexity" evidence="1">
    <location>
        <begin position="403"/>
        <end position="415"/>
    </location>
</feature>
<feature type="domain" description="EH" evidence="2">
    <location>
        <begin position="268"/>
        <end position="357"/>
    </location>
</feature>
<keyword evidence="5" id="KW-1185">Reference proteome</keyword>
<dbReference type="GO" id="GO:0016197">
    <property type="term" value="P:endosomal transport"/>
    <property type="evidence" value="ECO:0007669"/>
    <property type="project" value="TreeGrafter"/>
</dbReference>
<proteinExistence type="predicted"/>
<feature type="domain" description="EF-hand" evidence="3">
    <location>
        <begin position="153"/>
        <end position="188"/>
    </location>
</feature>